<comment type="similarity">
    <text evidence="1">Belongs to the short-chain dehydrogenases/reductases (SDR) family.</text>
</comment>
<evidence type="ECO:0008006" key="6">
    <source>
        <dbReference type="Google" id="ProtNLM"/>
    </source>
</evidence>
<dbReference type="InterPro" id="IPR020904">
    <property type="entry name" value="Sc_DH/Rdtase_CS"/>
</dbReference>
<name>A0A550D017_9AGAR</name>
<reference evidence="4 5" key="1">
    <citation type="journal article" date="2019" name="New Phytol.">
        <title>Comparative genomics reveals unique wood-decay strategies and fruiting body development in the Schizophyllaceae.</title>
        <authorList>
            <person name="Almasi E."/>
            <person name="Sahu N."/>
            <person name="Krizsan K."/>
            <person name="Balint B."/>
            <person name="Kovacs G.M."/>
            <person name="Kiss B."/>
            <person name="Cseklye J."/>
            <person name="Drula E."/>
            <person name="Henrissat B."/>
            <person name="Nagy I."/>
            <person name="Chovatia M."/>
            <person name="Adam C."/>
            <person name="LaButti K."/>
            <person name="Lipzen A."/>
            <person name="Riley R."/>
            <person name="Grigoriev I.V."/>
            <person name="Nagy L.G."/>
        </authorList>
    </citation>
    <scope>NUCLEOTIDE SEQUENCE [LARGE SCALE GENOMIC DNA]</scope>
    <source>
        <strain evidence="4 5">NL-1724</strain>
    </source>
</reference>
<dbReference type="EMBL" id="VDMD01000001">
    <property type="protein sequence ID" value="TRM70385.1"/>
    <property type="molecule type" value="Genomic_DNA"/>
</dbReference>
<dbReference type="PROSITE" id="PS00061">
    <property type="entry name" value="ADH_SHORT"/>
    <property type="match status" value="1"/>
</dbReference>
<comment type="caution">
    <text evidence="4">The sequence shown here is derived from an EMBL/GenBank/DDBJ whole genome shotgun (WGS) entry which is preliminary data.</text>
</comment>
<evidence type="ECO:0000256" key="3">
    <source>
        <dbReference type="ARBA" id="ARBA00023002"/>
    </source>
</evidence>
<dbReference type="Pfam" id="PF00106">
    <property type="entry name" value="adh_short"/>
    <property type="match status" value="1"/>
</dbReference>
<dbReference type="InterPro" id="IPR036291">
    <property type="entry name" value="NAD(P)-bd_dom_sf"/>
</dbReference>
<dbReference type="Gene3D" id="3.40.50.720">
    <property type="entry name" value="NAD(P)-binding Rossmann-like Domain"/>
    <property type="match status" value="1"/>
</dbReference>
<dbReference type="PRINTS" id="PR00081">
    <property type="entry name" value="GDHRDH"/>
</dbReference>
<gene>
    <name evidence="4" type="ORF">BD626DRAFT_448899</name>
</gene>
<keyword evidence="2" id="KW-0521">NADP</keyword>
<dbReference type="PANTHER" id="PTHR43669">
    <property type="entry name" value="5-KETO-D-GLUCONATE 5-REDUCTASE"/>
    <property type="match status" value="1"/>
</dbReference>
<dbReference type="STRING" id="97359.A0A550D017"/>
<accession>A0A550D017</accession>
<sequence length="268" mass="29340">MAANILTSRCVLVTGATAGIGRALAREIRDLPTHPTVIVMGRRQARLDELAKEGFETVKFDMDTTPDKIKAFADEVVGKYPELDAVILNAGVQNMVNFAEPEKVDFSKISSEFNINYLAVVSMMAAFLPHFIKIGDSLQKERPALLVPVTSGLAMIPLAPVCNYSATKAALHSLTFSLRIQMENAKTNVHLLEIIPPLVESELHDAEGTTDSLSKFWMPLAEFTSIVMDGLKEGKIAITAGSATATYDRFEKPKENLKNGMMNVDIQK</sequence>
<keyword evidence="5" id="KW-1185">Reference proteome</keyword>
<dbReference type="SUPFAM" id="SSF51735">
    <property type="entry name" value="NAD(P)-binding Rossmann-fold domains"/>
    <property type="match status" value="1"/>
</dbReference>
<dbReference type="InterPro" id="IPR002347">
    <property type="entry name" value="SDR_fam"/>
</dbReference>
<keyword evidence="3" id="KW-0560">Oxidoreductase</keyword>
<protein>
    <recommendedName>
        <fullName evidence="6">NAD(P)-binding protein</fullName>
    </recommendedName>
</protein>
<dbReference type="OrthoDB" id="37659at2759"/>
<evidence type="ECO:0000313" key="5">
    <source>
        <dbReference type="Proteomes" id="UP000320762"/>
    </source>
</evidence>
<evidence type="ECO:0000313" key="4">
    <source>
        <dbReference type="EMBL" id="TRM70385.1"/>
    </source>
</evidence>
<evidence type="ECO:0000256" key="1">
    <source>
        <dbReference type="ARBA" id="ARBA00006484"/>
    </source>
</evidence>
<dbReference type="GO" id="GO:0016491">
    <property type="term" value="F:oxidoreductase activity"/>
    <property type="evidence" value="ECO:0007669"/>
    <property type="project" value="UniProtKB-KW"/>
</dbReference>
<proteinExistence type="inferred from homology"/>
<dbReference type="PANTHER" id="PTHR43669:SF11">
    <property type="entry name" value="SHORT-CHAIN DEHYDROGENASE_OXIDOREDUCTASE"/>
    <property type="match status" value="1"/>
</dbReference>
<evidence type="ECO:0000256" key="2">
    <source>
        <dbReference type="ARBA" id="ARBA00022857"/>
    </source>
</evidence>
<dbReference type="AlphaFoldDB" id="A0A550D017"/>
<organism evidence="4 5">
    <name type="scientific">Schizophyllum amplum</name>
    <dbReference type="NCBI Taxonomy" id="97359"/>
    <lineage>
        <taxon>Eukaryota</taxon>
        <taxon>Fungi</taxon>
        <taxon>Dikarya</taxon>
        <taxon>Basidiomycota</taxon>
        <taxon>Agaricomycotina</taxon>
        <taxon>Agaricomycetes</taxon>
        <taxon>Agaricomycetidae</taxon>
        <taxon>Agaricales</taxon>
        <taxon>Schizophyllaceae</taxon>
        <taxon>Schizophyllum</taxon>
    </lineage>
</organism>
<dbReference type="Proteomes" id="UP000320762">
    <property type="component" value="Unassembled WGS sequence"/>
</dbReference>